<dbReference type="GeneID" id="26379080"/>
<dbReference type="InterPro" id="IPR035901">
    <property type="entry name" value="GIY-YIG_endonuc_sf"/>
</dbReference>
<gene>
    <name evidence="1" type="primary">orf342</name>
</gene>
<accession>A0A0S2LQM8</accession>
<geneLocation type="chloroplast" evidence="1"/>
<name>A0A0S2LQM8_9CHLO</name>
<organism evidence="1">
    <name type="scientific">Bracteacoccus giganteus</name>
    <dbReference type="NCBI Taxonomy" id="50039"/>
    <lineage>
        <taxon>Eukaryota</taxon>
        <taxon>Viridiplantae</taxon>
        <taxon>Chlorophyta</taxon>
        <taxon>core chlorophytes</taxon>
        <taxon>Chlorophyceae</taxon>
        <taxon>CS clade</taxon>
        <taxon>Sphaeropleales</taxon>
        <taxon>Bracteacoccaceae</taxon>
        <taxon>Bracteacoccus</taxon>
    </lineage>
</organism>
<dbReference type="AlphaFoldDB" id="A0A0S2LQM8"/>
<keyword evidence="1" id="KW-0934">Plastid</keyword>
<proteinExistence type="predicted"/>
<protein>
    <submittedName>
        <fullName evidence="1">Putative GIY-YIG homing endonuclease</fullName>
    </submittedName>
</protein>
<dbReference type="EMBL" id="KT625421">
    <property type="protein sequence ID" value="ALO63562.1"/>
    <property type="molecule type" value="Genomic_DNA"/>
</dbReference>
<dbReference type="GO" id="GO:0004519">
    <property type="term" value="F:endonuclease activity"/>
    <property type="evidence" value="ECO:0007669"/>
    <property type="project" value="UniProtKB-KW"/>
</dbReference>
<keyword evidence="1" id="KW-0540">Nuclease</keyword>
<reference evidence="1" key="1">
    <citation type="journal article" date="2015" name="BMC Evol. Biol.">
        <title>Chloroplast phylogenomic analysis of chlorophyte green algae identifies a novel lineage sister to the Sphaeropleales (Chlorophyceae).</title>
        <authorList>
            <person name="Lemieux C."/>
            <person name="Vincent A.T."/>
            <person name="Labarre A."/>
            <person name="Otis C."/>
            <person name="Turmel M."/>
        </authorList>
    </citation>
    <scope>NUCLEOTIDE SEQUENCE</scope>
</reference>
<dbReference type="Gene3D" id="3.40.1440.10">
    <property type="entry name" value="GIY-YIG endonuclease"/>
    <property type="match status" value="1"/>
</dbReference>
<keyword evidence="1" id="KW-0150">Chloroplast</keyword>
<dbReference type="SUPFAM" id="SSF82771">
    <property type="entry name" value="GIY-YIG endonuclease"/>
    <property type="match status" value="1"/>
</dbReference>
<dbReference type="RefSeq" id="YP_009185190.1">
    <property type="nucleotide sequence ID" value="NC_028586.1"/>
</dbReference>
<sequence>MTIHESFIKSTKIMCNFSIFFYLGKIFWSFISSSFSSFSNISSYFVFVTKMLSNIDKKSTRNNNEFFKIVSSEDTSDDTLPKTRNSDSVVDDISSAVKWDITDTRYPGIYEIYDVQNKMSYYGETFCLCSRYDHHLRDLEAGTHHNKSLLNAYKKQSNPDGFRFFVLYYGDEWADKNKRLQRQNECISSNFENCYNITEISETRSIKPVMVNGTRYASIREAARQTGISRSQLIRLLNSQTNPEIHYLVHQAQEYGYIPIFGRKNDGPSVLFESYAECVVAGYATNTQNARRKIQRNETGWRYAHFSPDGTPARTPYTLKPGKISYKQYILFEQSEIKSTTS</sequence>
<keyword evidence="1" id="KW-0255">Endonuclease</keyword>
<evidence type="ECO:0000313" key="1">
    <source>
        <dbReference type="EMBL" id="ALO63562.1"/>
    </source>
</evidence>
<keyword evidence="1" id="KW-0378">Hydrolase</keyword>